<evidence type="ECO:0000313" key="5">
    <source>
        <dbReference type="Proteomes" id="UP001601992"/>
    </source>
</evidence>
<dbReference type="PRINTS" id="PR00455">
    <property type="entry name" value="HTHTETR"/>
</dbReference>
<dbReference type="InterPro" id="IPR001647">
    <property type="entry name" value="HTH_TetR"/>
</dbReference>
<dbReference type="EMBL" id="JBIAQY010000022">
    <property type="protein sequence ID" value="MFF3573923.1"/>
    <property type="molecule type" value="Genomic_DNA"/>
</dbReference>
<dbReference type="InterPro" id="IPR041467">
    <property type="entry name" value="Sco4008_C"/>
</dbReference>
<dbReference type="PANTHER" id="PTHR30328">
    <property type="entry name" value="TRANSCRIPTIONAL REPRESSOR"/>
    <property type="match status" value="1"/>
</dbReference>
<dbReference type="PANTHER" id="PTHR30328:SF54">
    <property type="entry name" value="HTH-TYPE TRANSCRIPTIONAL REPRESSOR SCO4008"/>
    <property type="match status" value="1"/>
</dbReference>
<dbReference type="InterPro" id="IPR036271">
    <property type="entry name" value="Tet_transcr_reg_TetR-rel_C_sf"/>
</dbReference>
<gene>
    <name evidence="4" type="ORF">ACFYXQ_39855</name>
</gene>
<feature type="DNA-binding region" description="H-T-H motif" evidence="2">
    <location>
        <begin position="29"/>
        <end position="48"/>
    </location>
</feature>
<keyword evidence="1 2" id="KW-0238">DNA-binding</keyword>
<protein>
    <submittedName>
        <fullName evidence="4">TetR/AcrR family transcriptional regulator</fullName>
    </submittedName>
</protein>
<evidence type="ECO:0000313" key="4">
    <source>
        <dbReference type="EMBL" id="MFF3573923.1"/>
    </source>
</evidence>
<name>A0ABW6SED0_9NOCA</name>
<evidence type="ECO:0000256" key="2">
    <source>
        <dbReference type="PROSITE-ProRule" id="PRU00335"/>
    </source>
</evidence>
<dbReference type="Gene3D" id="1.10.357.10">
    <property type="entry name" value="Tetracycline Repressor, domain 2"/>
    <property type="match status" value="1"/>
</dbReference>
<dbReference type="SUPFAM" id="SSF48498">
    <property type="entry name" value="Tetracyclin repressor-like, C-terminal domain"/>
    <property type="match status" value="1"/>
</dbReference>
<accession>A0ABW6SED0</accession>
<keyword evidence="5" id="KW-1185">Reference proteome</keyword>
<dbReference type="RefSeq" id="WP_040830597.1">
    <property type="nucleotide sequence ID" value="NZ_JBIAQY010000022.1"/>
</dbReference>
<evidence type="ECO:0000256" key="1">
    <source>
        <dbReference type="ARBA" id="ARBA00023125"/>
    </source>
</evidence>
<evidence type="ECO:0000259" key="3">
    <source>
        <dbReference type="PROSITE" id="PS50977"/>
    </source>
</evidence>
<organism evidence="4 5">
    <name type="scientific">Nocardia jiangxiensis</name>
    <dbReference type="NCBI Taxonomy" id="282685"/>
    <lineage>
        <taxon>Bacteria</taxon>
        <taxon>Bacillati</taxon>
        <taxon>Actinomycetota</taxon>
        <taxon>Actinomycetes</taxon>
        <taxon>Mycobacteriales</taxon>
        <taxon>Nocardiaceae</taxon>
        <taxon>Nocardia</taxon>
    </lineage>
</organism>
<reference evidence="4 5" key="1">
    <citation type="submission" date="2024-10" db="EMBL/GenBank/DDBJ databases">
        <title>The Natural Products Discovery Center: Release of the First 8490 Sequenced Strains for Exploring Actinobacteria Biosynthetic Diversity.</title>
        <authorList>
            <person name="Kalkreuter E."/>
            <person name="Kautsar S.A."/>
            <person name="Yang D."/>
            <person name="Bader C.D."/>
            <person name="Teijaro C.N."/>
            <person name="Fluegel L."/>
            <person name="Davis C.M."/>
            <person name="Simpson J.R."/>
            <person name="Lauterbach L."/>
            <person name="Steele A.D."/>
            <person name="Gui C."/>
            <person name="Meng S."/>
            <person name="Li G."/>
            <person name="Viehrig K."/>
            <person name="Ye F."/>
            <person name="Su P."/>
            <person name="Kiefer A.F."/>
            <person name="Nichols A."/>
            <person name="Cepeda A.J."/>
            <person name="Yan W."/>
            <person name="Fan B."/>
            <person name="Jiang Y."/>
            <person name="Adhikari A."/>
            <person name="Zheng C.-J."/>
            <person name="Schuster L."/>
            <person name="Cowan T.M."/>
            <person name="Smanski M.J."/>
            <person name="Chevrette M.G."/>
            <person name="De Carvalho L.P.S."/>
            <person name="Shen B."/>
        </authorList>
    </citation>
    <scope>NUCLEOTIDE SEQUENCE [LARGE SCALE GENOMIC DNA]</scope>
    <source>
        <strain evidence="4 5">NPDC002593</strain>
    </source>
</reference>
<dbReference type="Proteomes" id="UP001601992">
    <property type="component" value="Unassembled WGS sequence"/>
</dbReference>
<dbReference type="InterPro" id="IPR050109">
    <property type="entry name" value="HTH-type_TetR-like_transc_reg"/>
</dbReference>
<dbReference type="SUPFAM" id="SSF46689">
    <property type="entry name" value="Homeodomain-like"/>
    <property type="match status" value="1"/>
</dbReference>
<dbReference type="PROSITE" id="PS50977">
    <property type="entry name" value="HTH_TETR_2"/>
    <property type="match status" value="1"/>
</dbReference>
<comment type="caution">
    <text evidence="4">The sequence shown here is derived from an EMBL/GenBank/DDBJ whole genome shotgun (WGS) entry which is preliminary data.</text>
</comment>
<dbReference type="Pfam" id="PF17926">
    <property type="entry name" value="TetR_C_21"/>
    <property type="match status" value="1"/>
</dbReference>
<proteinExistence type="predicted"/>
<dbReference type="InterPro" id="IPR009057">
    <property type="entry name" value="Homeodomain-like_sf"/>
</dbReference>
<feature type="domain" description="HTH tetR-type" evidence="3">
    <location>
        <begin position="6"/>
        <end position="66"/>
    </location>
</feature>
<sequence>MARSAEETRQKILDAAMEEFARYGIAGARVDRITKNAGVNNALLYRYFGSKLDLFDTVFSRLIEDTVDDVPMDARNLPGYVGALFDYYASHPEVVRLTAWRQLEHPSHPMPEALHESVKQKTERILEAQESGDLASTLPPDELLTVIIHLSLVCTPLSPMIDPAADPERRRATAVETVRALLDG</sequence>
<dbReference type="Pfam" id="PF00440">
    <property type="entry name" value="TetR_N"/>
    <property type="match status" value="1"/>
</dbReference>